<dbReference type="InterPro" id="IPR033965">
    <property type="entry name" value="ComQ"/>
</dbReference>
<dbReference type="PANTHER" id="PTHR12001">
    <property type="entry name" value="GERANYLGERANYL PYROPHOSPHATE SYNTHASE"/>
    <property type="match status" value="1"/>
</dbReference>
<dbReference type="InterPro" id="IPR008949">
    <property type="entry name" value="Isoprenoid_synthase_dom_sf"/>
</dbReference>
<gene>
    <name evidence="7" type="ORF">FG383_07450</name>
</gene>
<keyword evidence="5" id="KW-0460">Magnesium</keyword>
<evidence type="ECO:0000256" key="4">
    <source>
        <dbReference type="ARBA" id="ARBA00022723"/>
    </source>
</evidence>
<dbReference type="EMBL" id="VDGG01000012">
    <property type="protein sequence ID" value="TQR16314.1"/>
    <property type="molecule type" value="Genomic_DNA"/>
</dbReference>
<evidence type="ECO:0000256" key="6">
    <source>
        <dbReference type="RuleBase" id="RU004466"/>
    </source>
</evidence>
<dbReference type="Pfam" id="PF00348">
    <property type="entry name" value="polyprenyl_synt"/>
    <property type="match status" value="1"/>
</dbReference>
<sequence length="301" mass="34741">MESNAITASMEKIIVENIQQQDLKELLIEFVQNGSRKHKPFGELCVFHYEHYATSFDKEIVEVAAAIELLVLSFDILDDLEDKDTENKPWMHNPVLSLNGSTALLFLAMQAIRKTHFTYKDKAIAIIERLALRAISGQHKDLLNVCMEENDYIQMIEEKSGSLVSLACLVGCVIANGDAPKEVKNYSKWLGVIGQINNDVSDLKEWNDKNDILHKKYSLPIIYLLDVEKHSEHIVTKYYQSEMSKAEFLKYKHVIQRKLVDTDALKYALVIKTLFQKKVQDQFTKMDFSNDQLEFLQNFMK</sequence>
<dbReference type="Gene3D" id="1.10.600.10">
    <property type="entry name" value="Farnesyl Diphosphate Synthase"/>
    <property type="match status" value="1"/>
</dbReference>
<evidence type="ECO:0000256" key="1">
    <source>
        <dbReference type="ARBA" id="ARBA00001946"/>
    </source>
</evidence>
<evidence type="ECO:0000313" key="7">
    <source>
        <dbReference type="EMBL" id="TQR16314.1"/>
    </source>
</evidence>
<dbReference type="GO" id="GO:0008299">
    <property type="term" value="P:isoprenoid biosynthetic process"/>
    <property type="evidence" value="ECO:0007669"/>
    <property type="project" value="InterPro"/>
</dbReference>
<accession>A0A544TFT1</accession>
<organism evidence="7 8">
    <name type="scientific">Psychrobacillus soli</name>
    <dbReference type="NCBI Taxonomy" id="1543965"/>
    <lineage>
        <taxon>Bacteria</taxon>
        <taxon>Bacillati</taxon>
        <taxon>Bacillota</taxon>
        <taxon>Bacilli</taxon>
        <taxon>Bacillales</taxon>
        <taxon>Bacillaceae</taxon>
        <taxon>Psychrobacillus</taxon>
    </lineage>
</organism>
<comment type="cofactor">
    <cofactor evidence="1">
        <name>Mg(2+)</name>
        <dbReference type="ChEBI" id="CHEBI:18420"/>
    </cofactor>
</comment>
<dbReference type="PANTHER" id="PTHR12001:SF69">
    <property type="entry name" value="ALL TRANS-POLYPRENYL-DIPHOSPHATE SYNTHASE PDSS1"/>
    <property type="match status" value="1"/>
</dbReference>
<evidence type="ECO:0000256" key="2">
    <source>
        <dbReference type="ARBA" id="ARBA00006706"/>
    </source>
</evidence>
<dbReference type="CDD" id="cd00867">
    <property type="entry name" value="Trans_IPPS"/>
    <property type="match status" value="1"/>
</dbReference>
<dbReference type="GO" id="GO:0046872">
    <property type="term" value="F:metal ion binding"/>
    <property type="evidence" value="ECO:0007669"/>
    <property type="project" value="UniProtKB-KW"/>
</dbReference>
<comment type="similarity">
    <text evidence="2 6">Belongs to the FPP/GGPP synthase family.</text>
</comment>
<dbReference type="SUPFAM" id="SSF48576">
    <property type="entry name" value="Terpenoid synthases"/>
    <property type="match status" value="1"/>
</dbReference>
<dbReference type="RefSeq" id="WP_142606484.1">
    <property type="nucleotide sequence ID" value="NZ_VDGG01000012.1"/>
</dbReference>
<protein>
    <submittedName>
        <fullName evidence="7">Transcriptional regulator</fullName>
    </submittedName>
</protein>
<dbReference type="Proteomes" id="UP000318937">
    <property type="component" value="Unassembled WGS sequence"/>
</dbReference>
<keyword evidence="4" id="KW-0479">Metal-binding</keyword>
<dbReference type="AlphaFoldDB" id="A0A544TFT1"/>
<evidence type="ECO:0000256" key="5">
    <source>
        <dbReference type="ARBA" id="ARBA00022842"/>
    </source>
</evidence>
<evidence type="ECO:0000313" key="8">
    <source>
        <dbReference type="Proteomes" id="UP000318937"/>
    </source>
</evidence>
<dbReference type="InterPro" id="IPR000092">
    <property type="entry name" value="Polyprenyl_synt"/>
</dbReference>
<comment type="caution">
    <text evidence="7">The sequence shown here is derived from an EMBL/GenBank/DDBJ whole genome shotgun (WGS) entry which is preliminary data.</text>
</comment>
<dbReference type="SFLD" id="SFLDG01211">
    <property type="entry name" value="Competence_Regulatory_Protein"/>
    <property type="match status" value="1"/>
</dbReference>
<dbReference type="SFLD" id="SFLDS00005">
    <property type="entry name" value="Isoprenoid_Synthase_Type_I"/>
    <property type="match status" value="1"/>
</dbReference>
<reference evidence="7 8" key="1">
    <citation type="submission" date="2019-05" db="EMBL/GenBank/DDBJ databases">
        <title>Psychrobacillus vulpis sp. nov., a new species isolated from feces of a red fox that inhabits in The Tablas de Daimiel Natural Park, Albacete, Spain.</title>
        <authorList>
            <person name="Rodriguez M."/>
            <person name="Reina J.C."/>
            <person name="Bejar V."/>
            <person name="Llamas I."/>
        </authorList>
    </citation>
    <scope>NUCLEOTIDE SEQUENCE [LARGE SCALE GENOMIC DNA]</scope>
    <source>
        <strain evidence="7 8">NHI-2</strain>
    </source>
</reference>
<evidence type="ECO:0000256" key="3">
    <source>
        <dbReference type="ARBA" id="ARBA00022679"/>
    </source>
</evidence>
<dbReference type="GO" id="GO:0004659">
    <property type="term" value="F:prenyltransferase activity"/>
    <property type="evidence" value="ECO:0007669"/>
    <property type="project" value="InterPro"/>
</dbReference>
<keyword evidence="3 6" id="KW-0808">Transferase</keyword>
<name>A0A544TFT1_9BACI</name>
<keyword evidence="8" id="KW-1185">Reference proteome</keyword>
<proteinExistence type="inferred from homology"/>
<dbReference type="OrthoDB" id="1792811at2"/>